<comment type="subcellular location">
    <subcellularLocation>
        <location evidence="1">Cell envelope</location>
    </subcellularLocation>
</comment>
<protein>
    <recommendedName>
        <fullName evidence="5">CopC domain-containing protein</fullName>
    </recommendedName>
</protein>
<proteinExistence type="predicted"/>
<dbReference type="GO" id="GO:0005886">
    <property type="term" value="C:plasma membrane"/>
    <property type="evidence" value="ECO:0007669"/>
    <property type="project" value="TreeGrafter"/>
</dbReference>
<comment type="caution">
    <text evidence="6">The sequence shown here is derived from an EMBL/GenBank/DDBJ whole genome shotgun (WGS) entry which is preliminary data.</text>
</comment>
<keyword evidence="4" id="KW-0186">Copper</keyword>
<dbReference type="AlphaFoldDB" id="E6Q0U1"/>
<dbReference type="GO" id="GO:0042597">
    <property type="term" value="C:periplasmic space"/>
    <property type="evidence" value="ECO:0007669"/>
    <property type="project" value="InterPro"/>
</dbReference>
<dbReference type="Pfam" id="PF04234">
    <property type="entry name" value="CopC"/>
    <property type="match status" value="1"/>
</dbReference>
<name>E6Q0U1_9ZZZZ</name>
<sequence>MATRTLAATFVLLATLIAPCAVQAHAFIDHSNPAVGSTVPTAPKVVHIWFTQELEPAFSWIQVTNKSGAAVNDGSSFVDASNNQEMDIKLKPLPAGTYTVKWHALSVDTHTTHGEFTFQVQGS</sequence>
<dbReference type="GO" id="GO:0005507">
    <property type="term" value="F:copper ion binding"/>
    <property type="evidence" value="ECO:0007669"/>
    <property type="project" value="InterPro"/>
</dbReference>
<keyword evidence="3" id="KW-0732">Signal</keyword>
<keyword evidence="2" id="KW-0479">Metal-binding</keyword>
<dbReference type="GO" id="GO:0030313">
    <property type="term" value="C:cell envelope"/>
    <property type="evidence" value="ECO:0007669"/>
    <property type="project" value="UniProtKB-SubCell"/>
</dbReference>
<evidence type="ECO:0000256" key="4">
    <source>
        <dbReference type="ARBA" id="ARBA00023008"/>
    </source>
</evidence>
<gene>
    <name evidence="6" type="ORF">CARN4_0148</name>
</gene>
<dbReference type="InterPro" id="IPR014755">
    <property type="entry name" value="Cu-Rt/internalin_Ig-like"/>
</dbReference>
<dbReference type="InterPro" id="IPR007348">
    <property type="entry name" value="CopC_dom"/>
</dbReference>
<dbReference type="GO" id="GO:0046688">
    <property type="term" value="P:response to copper ion"/>
    <property type="evidence" value="ECO:0007669"/>
    <property type="project" value="InterPro"/>
</dbReference>
<evidence type="ECO:0000256" key="2">
    <source>
        <dbReference type="ARBA" id="ARBA00022723"/>
    </source>
</evidence>
<dbReference type="InterPro" id="IPR032694">
    <property type="entry name" value="CopC/D"/>
</dbReference>
<evidence type="ECO:0000256" key="3">
    <source>
        <dbReference type="ARBA" id="ARBA00022729"/>
    </source>
</evidence>
<dbReference type="GO" id="GO:0006825">
    <property type="term" value="P:copper ion transport"/>
    <property type="evidence" value="ECO:0007669"/>
    <property type="project" value="InterPro"/>
</dbReference>
<dbReference type="SUPFAM" id="SSF81296">
    <property type="entry name" value="E set domains"/>
    <property type="match status" value="1"/>
</dbReference>
<organism evidence="6">
    <name type="scientific">mine drainage metagenome</name>
    <dbReference type="NCBI Taxonomy" id="410659"/>
    <lineage>
        <taxon>unclassified sequences</taxon>
        <taxon>metagenomes</taxon>
        <taxon>ecological metagenomes</taxon>
    </lineage>
</organism>
<dbReference type="Gene3D" id="2.60.40.1220">
    <property type="match status" value="1"/>
</dbReference>
<feature type="domain" description="CopC" evidence="5">
    <location>
        <begin position="25"/>
        <end position="120"/>
    </location>
</feature>
<accession>E6Q0U1</accession>
<dbReference type="EMBL" id="CABO01000006">
    <property type="protein sequence ID" value="CBI00801.1"/>
    <property type="molecule type" value="Genomic_DNA"/>
</dbReference>
<evidence type="ECO:0000313" key="6">
    <source>
        <dbReference type="EMBL" id="CBI00801.1"/>
    </source>
</evidence>
<dbReference type="PANTHER" id="PTHR34820">
    <property type="entry name" value="INNER MEMBRANE PROTEIN YEBZ"/>
    <property type="match status" value="1"/>
</dbReference>
<evidence type="ECO:0000259" key="5">
    <source>
        <dbReference type="Pfam" id="PF04234"/>
    </source>
</evidence>
<dbReference type="InterPro" id="IPR014756">
    <property type="entry name" value="Ig_E-set"/>
</dbReference>
<evidence type="ECO:0000256" key="1">
    <source>
        <dbReference type="ARBA" id="ARBA00004196"/>
    </source>
</evidence>
<reference evidence="6" key="1">
    <citation type="submission" date="2009-10" db="EMBL/GenBank/DDBJ databases">
        <title>Diversity of trophic interactions inside an arsenic-rich microbial ecosystem.</title>
        <authorList>
            <person name="Bertin P.N."/>
            <person name="Heinrich-Salmeron A."/>
            <person name="Pelletier E."/>
            <person name="Goulhen-Chollet F."/>
            <person name="Arsene-Ploetze F."/>
            <person name="Gallien S."/>
            <person name="Calteau A."/>
            <person name="Vallenet D."/>
            <person name="Casiot C."/>
            <person name="Chane-Woon-Ming B."/>
            <person name="Giloteaux L."/>
            <person name="Barakat M."/>
            <person name="Bonnefoy V."/>
            <person name="Bruneel O."/>
            <person name="Chandler M."/>
            <person name="Cleiss J."/>
            <person name="Duran R."/>
            <person name="Elbaz-Poulichet F."/>
            <person name="Fonknechten N."/>
            <person name="Lauga B."/>
            <person name="Mornico D."/>
            <person name="Ortet P."/>
            <person name="Schaeffer C."/>
            <person name="Siguier P."/>
            <person name="Alexander Thil Smith A."/>
            <person name="Van Dorsselaer A."/>
            <person name="Weissenbach J."/>
            <person name="Medigue C."/>
            <person name="Le Paslier D."/>
        </authorList>
    </citation>
    <scope>NUCLEOTIDE SEQUENCE</scope>
</reference>
<dbReference type="PANTHER" id="PTHR34820:SF4">
    <property type="entry name" value="INNER MEMBRANE PROTEIN YEBZ"/>
    <property type="match status" value="1"/>
</dbReference>